<dbReference type="AlphaFoldDB" id="A0A811KPK6"/>
<evidence type="ECO:0000313" key="1">
    <source>
        <dbReference type="EMBL" id="CAD5218394.1"/>
    </source>
</evidence>
<reference evidence="1" key="1">
    <citation type="submission" date="2020-09" db="EMBL/GenBank/DDBJ databases">
        <authorList>
            <person name="Kikuchi T."/>
        </authorList>
    </citation>
    <scope>NUCLEOTIDE SEQUENCE</scope>
    <source>
        <strain evidence="1">SH1</strain>
    </source>
</reference>
<dbReference type="Proteomes" id="UP000783686">
    <property type="component" value="Unassembled WGS sequence"/>
</dbReference>
<dbReference type="EMBL" id="CAJFCW020000004">
    <property type="protein sequence ID" value="CAG9110310.1"/>
    <property type="molecule type" value="Genomic_DNA"/>
</dbReference>
<evidence type="ECO:0000313" key="2">
    <source>
        <dbReference type="Proteomes" id="UP000614601"/>
    </source>
</evidence>
<protein>
    <submittedName>
        <fullName evidence="1">Uncharacterized protein</fullName>
    </submittedName>
</protein>
<proteinExistence type="predicted"/>
<keyword evidence="2" id="KW-1185">Reference proteome</keyword>
<accession>A0A811KPK6</accession>
<organism evidence="1 2">
    <name type="scientific">Bursaphelenchus okinawaensis</name>
    <dbReference type="NCBI Taxonomy" id="465554"/>
    <lineage>
        <taxon>Eukaryota</taxon>
        <taxon>Metazoa</taxon>
        <taxon>Ecdysozoa</taxon>
        <taxon>Nematoda</taxon>
        <taxon>Chromadorea</taxon>
        <taxon>Rhabditida</taxon>
        <taxon>Tylenchina</taxon>
        <taxon>Tylenchomorpha</taxon>
        <taxon>Aphelenchoidea</taxon>
        <taxon>Aphelenchoididae</taxon>
        <taxon>Bursaphelenchus</taxon>
    </lineage>
</organism>
<dbReference type="Proteomes" id="UP000614601">
    <property type="component" value="Unassembled WGS sequence"/>
</dbReference>
<sequence>MDNIDQFVGSEGLDAEDEDPWITLICMMKSGAFRIWTRRTGACKRHYGAEEEDIDRAVNVGLCNMTRGV</sequence>
<comment type="caution">
    <text evidence="1">The sequence shown here is derived from an EMBL/GenBank/DDBJ whole genome shotgun (WGS) entry which is preliminary data.</text>
</comment>
<name>A0A811KPK6_9BILA</name>
<dbReference type="EMBL" id="CAJFDH010000004">
    <property type="protein sequence ID" value="CAD5218394.1"/>
    <property type="molecule type" value="Genomic_DNA"/>
</dbReference>
<gene>
    <name evidence="1" type="ORF">BOKJ2_LOCUS7604</name>
</gene>